<name>A0A173S6M2_9FIRM</name>
<evidence type="ECO:0000256" key="5">
    <source>
        <dbReference type="PIRSR" id="PIRSR613078-1"/>
    </source>
</evidence>
<evidence type="ECO:0000256" key="3">
    <source>
        <dbReference type="ARBA" id="ARBA00023152"/>
    </source>
</evidence>
<accession>A0A173S6M2</accession>
<evidence type="ECO:0000256" key="4">
    <source>
        <dbReference type="ARBA" id="ARBA00023235"/>
    </source>
</evidence>
<dbReference type="PROSITE" id="PS00175">
    <property type="entry name" value="PG_MUTASE"/>
    <property type="match status" value="1"/>
</dbReference>
<dbReference type="SUPFAM" id="SSF53254">
    <property type="entry name" value="Phosphoglycerate mutase-like"/>
    <property type="match status" value="1"/>
</dbReference>
<dbReference type="EMBL" id="CYYC01000006">
    <property type="protein sequence ID" value="CUM85983.1"/>
    <property type="molecule type" value="Genomic_DNA"/>
</dbReference>
<evidence type="ECO:0000256" key="2">
    <source>
        <dbReference type="ARBA" id="ARBA00012028"/>
    </source>
</evidence>
<dbReference type="GO" id="GO:0006096">
    <property type="term" value="P:glycolytic process"/>
    <property type="evidence" value="ECO:0007669"/>
    <property type="project" value="UniProtKB-KW"/>
</dbReference>
<dbReference type="GO" id="GO:0004619">
    <property type="term" value="F:phosphoglycerate mutase activity"/>
    <property type="evidence" value="ECO:0007669"/>
    <property type="project" value="UniProtKB-EC"/>
</dbReference>
<evidence type="ECO:0000256" key="1">
    <source>
        <dbReference type="ARBA" id="ARBA00006717"/>
    </source>
</evidence>
<dbReference type="InterPro" id="IPR029033">
    <property type="entry name" value="His_PPase_superfam"/>
</dbReference>
<keyword evidence="4 8" id="KW-0413">Isomerase</keyword>
<dbReference type="AlphaFoldDB" id="A0A173S6M2"/>
<feature type="binding site" evidence="6">
    <location>
        <begin position="7"/>
        <end position="14"/>
    </location>
    <ligand>
        <name>substrate</name>
    </ligand>
</feature>
<reference evidence="8 9" key="1">
    <citation type="submission" date="2015-09" db="EMBL/GenBank/DDBJ databases">
        <authorList>
            <consortium name="Pathogen Informatics"/>
        </authorList>
    </citation>
    <scope>NUCLEOTIDE SEQUENCE [LARGE SCALE GENOMIC DNA]</scope>
    <source>
        <strain evidence="8 9">2789STDY5834966</strain>
    </source>
</reference>
<feature type="binding site" evidence="6">
    <location>
        <position position="57"/>
    </location>
    <ligand>
        <name>substrate</name>
    </ligand>
</feature>
<keyword evidence="3" id="KW-0324">Glycolysis</keyword>
<dbReference type="InterPro" id="IPR001345">
    <property type="entry name" value="PG/BPGM_mutase_AS"/>
</dbReference>
<sequence>MKLYIIRHGETKLNALGRLQGWTDEPLNQNGKDLAIITGEALKEIPFDLVITSPLKRARETGELTVAASEKNFGRKIPIIEDRRIMEFNWGCWEGLGCLENNFEVPDPNYNIFYTDAFHYQGSPDGESVADVMERTADFFNELIANPDYQDKTILIATHGCALRAMLNPLYENRDSFWQEHVPYNCAVTIIDVQNGQAKITAKDKIYYDESLCFDHYKVIDK</sequence>
<gene>
    <name evidence="8" type="primary">gpmA_1</name>
    <name evidence="8" type="ORF">ERS852578_00706</name>
</gene>
<dbReference type="Proteomes" id="UP000095390">
    <property type="component" value="Unassembled WGS sequence"/>
</dbReference>
<dbReference type="PANTHER" id="PTHR11931">
    <property type="entry name" value="PHOSPHOGLYCERATE MUTASE"/>
    <property type="match status" value="1"/>
</dbReference>
<dbReference type="Pfam" id="PF00300">
    <property type="entry name" value="His_Phos_1"/>
    <property type="match status" value="1"/>
</dbReference>
<feature type="active site" description="Proton donor/acceptor" evidence="5">
    <location>
        <position position="87"/>
    </location>
</feature>
<organism evidence="8 9">
    <name type="scientific">Anaerobutyricum hallii</name>
    <dbReference type="NCBI Taxonomy" id="39488"/>
    <lineage>
        <taxon>Bacteria</taxon>
        <taxon>Bacillati</taxon>
        <taxon>Bacillota</taxon>
        <taxon>Clostridia</taxon>
        <taxon>Lachnospirales</taxon>
        <taxon>Lachnospiraceae</taxon>
        <taxon>Anaerobutyricum</taxon>
    </lineage>
</organism>
<dbReference type="CDD" id="cd07067">
    <property type="entry name" value="HP_PGM_like"/>
    <property type="match status" value="1"/>
</dbReference>
<dbReference type="Gene3D" id="3.40.50.1240">
    <property type="entry name" value="Phosphoglycerate mutase-like"/>
    <property type="match status" value="1"/>
</dbReference>
<dbReference type="InterPro" id="IPR013078">
    <property type="entry name" value="His_Pase_superF_clade-1"/>
</dbReference>
<dbReference type="InterPro" id="IPR005952">
    <property type="entry name" value="Phosphogly_mut1"/>
</dbReference>
<protein>
    <recommendedName>
        <fullName evidence="2">phosphoglycerate mutase (2,3-diphosphoglycerate-dependent)</fullName>
        <ecNumber evidence="2">5.4.2.11</ecNumber>
    </recommendedName>
</protein>
<dbReference type="EC" id="5.4.2.11" evidence="2"/>
<evidence type="ECO:0000313" key="9">
    <source>
        <dbReference type="Proteomes" id="UP000095390"/>
    </source>
</evidence>
<evidence type="ECO:0000256" key="7">
    <source>
        <dbReference type="PIRSR" id="PIRSR613078-3"/>
    </source>
</evidence>
<evidence type="ECO:0000313" key="8">
    <source>
        <dbReference type="EMBL" id="CUM85983.1"/>
    </source>
</evidence>
<evidence type="ECO:0000256" key="6">
    <source>
        <dbReference type="PIRSR" id="PIRSR613078-2"/>
    </source>
</evidence>
<dbReference type="RefSeq" id="WP_022169717.1">
    <property type="nucleotide sequence ID" value="NZ_CAJLIF010000039.1"/>
</dbReference>
<feature type="active site" description="Tele-phosphohistidine intermediate" evidence="5">
    <location>
        <position position="8"/>
    </location>
</feature>
<comment type="similarity">
    <text evidence="1">Belongs to the phosphoglycerate mutase family. BPG-dependent PGAM subfamily.</text>
</comment>
<proteinExistence type="inferred from homology"/>
<feature type="site" description="Transition state stabilizer" evidence="7">
    <location>
        <position position="159"/>
    </location>
</feature>
<dbReference type="OrthoDB" id="9781415at2"/>
<dbReference type="SMART" id="SM00855">
    <property type="entry name" value="PGAM"/>
    <property type="match status" value="1"/>
</dbReference>